<keyword evidence="2" id="KW-1185">Reference proteome</keyword>
<proteinExistence type="predicted"/>
<accession>A0ABU2NIG1</accession>
<dbReference type="EMBL" id="JAVREJ010000043">
    <property type="protein sequence ID" value="MDT0353748.1"/>
    <property type="molecule type" value="Genomic_DNA"/>
</dbReference>
<sequence length="69" mass="7094">MTFPSGPPRPADPRTLHPAPEETVEAALAALDGLADRPLAEHVAVFEQVHAALGHALADGAMTEASGRS</sequence>
<reference evidence="2" key="1">
    <citation type="submission" date="2023-07" db="EMBL/GenBank/DDBJ databases">
        <title>30 novel species of actinomycetes from the DSMZ collection.</title>
        <authorList>
            <person name="Nouioui I."/>
        </authorList>
    </citation>
    <scope>NUCLEOTIDE SEQUENCE [LARGE SCALE GENOMIC DNA]</scope>
    <source>
        <strain evidence="2">DSM 45834</strain>
    </source>
</reference>
<organism evidence="1 2">
    <name type="scientific">Pseudonocardia charpentierae</name>
    <dbReference type="NCBI Taxonomy" id="3075545"/>
    <lineage>
        <taxon>Bacteria</taxon>
        <taxon>Bacillati</taxon>
        <taxon>Actinomycetota</taxon>
        <taxon>Actinomycetes</taxon>
        <taxon>Pseudonocardiales</taxon>
        <taxon>Pseudonocardiaceae</taxon>
        <taxon>Pseudonocardia</taxon>
    </lineage>
</organism>
<dbReference type="RefSeq" id="WP_311560259.1">
    <property type="nucleotide sequence ID" value="NZ_JAVREJ010000043.1"/>
</dbReference>
<evidence type="ECO:0000313" key="1">
    <source>
        <dbReference type="EMBL" id="MDT0353748.1"/>
    </source>
</evidence>
<gene>
    <name evidence="1" type="ORF">RM445_30095</name>
</gene>
<name>A0ABU2NIG1_9PSEU</name>
<evidence type="ECO:0000313" key="2">
    <source>
        <dbReference type="Proteomes" id="UP001183202"/>
    </source>
</evidence>
<protein>
    <submittedName>
        <fullName evidence="1">Uncharacterized protein</fullName>
    </submittedName>
</protein>
<comment type="caution">
    <text evidence="1">The sequence shown here is derived from an EMBL/GenBank/DDBJ whole genome shotgun (WGS) entry which is preliminary data.</text>
</comment>
<dbReference type="Proteomes" id="UP001183202">
    <property type="component" value="Unassembled WGS sequence"/>
</dbReference>